<evidence type="ECO:0000313" key="12">
    <source>
        <dbReference type="EMBL" id="NYJ32436.1"/>
    </source>
</evidence>
<keyword evidence="4" id="KW-0963">Cytoplasm</keyword>
<comment type="subunit">
    <text evidence="3">Homodimer.</text>
</comment>
<dbReference type="Gene3D" id="1.10.10.10">
    <property type="entry name" value="Winged helix-like DNA-binding domain superfamily/Winged helix DNA-binding domain"/>
    <property type="match status" value="1"/>
</dbReference>
<accession>A0A7Z0EIY7</accession>
<dbReference type="GO" id="GO:0000976">
    <property type="term" value="F:transcription cis-regulatory region binding"/>
    <property type="evidence" value="ECO:0007669"/>
    <property type="project" value="TreeGrafter"/>
</dbReference>
<keyword evidence="6 11" id="KW-0479">Metal-binding</keyword>
<dbReference type="Gene3D" id="3.30.1490.190">
    <property type="match status" value="1"/>
</dbReference>
<evidence type="ECO:0000256" key="4">
    <source>
        <dbReference type="ARBA" id="ARBA00022490"/>
    </source>
</evidence>
<sequence length="128" mass="14127">MGRYDHAVLRALGRDPRFRGAQEVHAVIATPRTQERPPSLSTIYRTLRRLAAEGVLDTVHSADGERLYRLCGSTSQHHHLLCRICGEVEEVPEMVELPPLVERIGGTSGFGSLDYSFELSGVCPECAP</sequence>
<evidence type="ECO:0000256" key="11">
    <source>
        <dbReference type="PIRSR" id="PIRSR602481-1"/>
    </source>
</evidence>
<protein>
    <submittedName>
        <fullName evidence="12">Fur family ferric uptake transcriptional regulator</fullName>
    </submittedName>
</protein>
<dbReference type="InterPro" id="IPR036388">
    <property type="entry name" value="WH-like_DNA-bd_sf"/>
</dbReference>
<dbReference type="AlphaFoldDB" id="A0A7Z0EIY7"/>
<dbReference type="PANTHER" id="PTHR33202:SF2">
    <property type="entry name" value="FERRIC UPTAKE REGULATION PROTEIN"/>
    <property type="match status" value="1"/>
</dbReference>
<dbReference type="RefSeq" id="WP_179820249.1">
    <property type="nucleotide sequence ID" value="NZ_JACCFS010000001.1"/>
</dbReference>
<proteinExistence type="inferred from homology"/>
<dbReference type="GO" id="GO:0045892">
    <property type="term" value="P:negative regulation of DNA-templated transcription"/>
    <property type="evidence" value="ECO:0007669"/>
    <property type="project" value="TreeGrafter"/>
</dbReference>
<comment type="similarity">
    <text evidence="2">Belongs to the Fur family.</text>
</comment>
<keyword evidence="10" id="KW-0804">Transcription</keyword>
<evidence type="ECO:0000256" key="8">
    <source>
        <dbReference type="ARBA" id="ARBA00023015"/>
    </source>
</evidence>
<dbReference type="Pfam" id="PF01475">
    <property type="entry name" value="FUR"/>
    <property type="match status" value="1"/>
</dbReference>
<evidence type="ECO:0000256" key="6">
    <source>
        <dbReference type="ARBA" id="ARBA00022723"/>
    </source>
</evidence>
<evidence type="ECO:0000256" key="7">
    <source>
        <dbReference type="ARBA" id="ARBA00022833"/>
    </source>
</evidence>
<name>A0A7Z0EIY7_9ACTN</name>
<dbReference type="SUPFAM" id="SSF46785">
    <property type="entry name" value="Winged helix' DNA-binding domain"/>
    <property type="match status" value="1"/>
</dbReference>
<comment type="caution">
    <text evidence="12">The sequence shown here is derived from an EMBL/GenBank/DDBJ whole genome shotgun (WGS) entry which is preliminary data.</text>
</comment>
<evidence type="ECO:0000256" key="10">
    <source>
        <dbReference type="ARBA" id="ARBA00023163"/>
    </source>
</evidence>
<feature type="binding site" evidence="11">
    <location>
        <position position="82"/>
    </location>
    <ligand>
        <name>Zn(2+)</name>
        <dbReference type="ChEBI" id="CHEBI:29105"/>
    </ligand>
</feature>
<reference evidence="12 13" key="1">
    <citation type="submission" date="2020-07" db="EMBL/GenBank/DDBJ databases">
        <title>Sequencing the genomes of 1000 actinobacteria strains.</title>
        <authorList>
            <person name="Klenk H.-P."/>
        </authorList>
    </citation>
    <scope>NUCLEOTIDE SEQUENCE [LARGE SCALE GENOMIC DNA]</scope>
    <source>
        <strain evidence="12 13">DSM 44442</strain>
    </source>
</reference>
<dbReference type="GO" id="GO:0005829">
    <property type="term" value="C:cytosol"/>
    <property type="evidence" value="ECO:0007669"/>
    <property type="project" value="TreeGrafter"/>
</dbReference>
<dbReference type="EMBL" id="JACCFS010000001">
    <property type="protein sequence ID" value="NYJ32436.1"/>
    <property type="molecule type" value="Genomic_DNA"/>
</dbReference>
<keyword evidence="5" id="KW-0678">Repressor</keyword>
<dbReference type="InterPro" id="IPR036390">
    <property type="entry name" value="WH_DNA-bd_sf"/>
</dbReference>
<evidence type="ECO:0000256" key="1">
    <source>
        <dbReference type="ARBA" id="ARBA00004496"/>
    </source>
</evidence>
<dbReference type="PANTHER" id="PTHR33202">
    <property type="entry name" value="ZINC UPTAKE REGULATION PROTEIN"/>
    <property type="match status" value="1"/>
</dbReference>
<keyword evidence="8" id="KW-0805">Transcription regulation</keyword>
<keyword evidence="9" id="KW-0238">DNA-binding</keyword>
<dbReference type="InterPro" id="IPR002481">
    <property type="entry name" value="FUR"/>
</dbReference>
<dbReference type="InterPro" id="IPR043135">
    <property type="entry name" value="Fur_C"/>
</dbReference>
<comment type="subcellular location">
    <subcellularLocation>
        <location evidence="1">Cytoplasm</location>
    </subcellularLocation>
</comment>
<organism evidence="12 13">
    <name type="scientific">Nocardiopsis aegyptia</name>
    <dbReference type="NCBI Taxonomy" id="220378"/>
    <lineage>
        <taxon>Bacteria</taxon>
        <taxon>Bacillati</taxon>
        <taxon>Actinomycetota</taxon>
        <taxon>Actinomycetes</taxon>
        <taxon>Streptosporangiales</taxon>
        <taxon>Nocardiopsidaceae</taxon>
        <taxon>Nocardiopsis</taxon>
    </lineage>
</organism>
<gene>
    <name evidence="12" type="ORF">HNR10_000317</name>
</gene>
<evidence type="ECO:0000256" key="5">
    <source>
        <dbReference type="ARBA" id="ARBA00022491"/>
    </source>
</evidence>
<evidence type="ECO:0000256" key="3">
    <source>
        <dbReference type="ARBA" id="ARBA00011738"/>
    </source>
</evidence>
<feature type="binding site" evidence="11">
    <location>
        <position position="126"/>
    </location>
    <ligand>
        <name>Zn(2+)</name>
        <dbReference type="ChEBI" id="CHEBI:29105"/>
    </ligand>
</feature>
<evidence type="ECO:0000256" key="2">
    <source>
        <dbReference type="ARBA" id="ARBA00007957"/>
    </source>
</evidence>
<keyword evidence="7 11" id="KW-0862">Zinc</keyword>
<comment type="cofactor">
    <cofactor evidence="11">
        <name>Zn(2+)</name>
        <dbReference type="ChEBI" id="CHEBI:29105"/>
    </cofactor>
    <text evidence="11">Binds 1 zinc ion per subunit.</text>
</comment>
<evidence type="ECO:0000256" key="9">
    <source>
        <dbReference type="ARBA" id="ARBA00023125"/>
    </source>
</evidence>
<feature type="binding site" evidence="11">
    <location>
        <position position="85"/>
    </location>
    <ligand>
        <name>Zn(2+)</name>
        <dbReference type="ChEBI" id="CHEBI:29105"/>
    </ligand>
</feature>
<evidence type="ECO:0000313" key="13">
    <source>
        <dbReference type="Proteomes" id="UP000572051"/>
    </source>
</evidence>
<dbReference type="GO" id="GO:0003700">
    <property type="term" value="F:DNA-binding transcription factor activity"/>
    <property type="evidence" value="ECO:0007669"/>
    <property type="project" value="InterPro"/>
</dbReference>
<dbReference type="Proteomes" id="UP000572051">
    <property type="component" value="Unassembled WGS sequence"/>
</dbReference>
<feature type="binding site" evidence="11">
    <location>
        <position position="123"/>
    </location>
    <ligand>
        <name>Zn(2+)</name>
        <dbReference type="ChEBI" id="CHEBI:29105"/>
    </ligand>
</feature>
<dbReference type="GO" id="GO:0008270">
    <property type="term" value="F:zinc ion binding"/>
    <property type="evidence" value="ECO:0007669"/>
    <property type="project" value="TreeGrafter"/>
</dbReference>
<keyword evidence="13" id="KW-1185">Reference proteome</keyword>
<dbReference type="GO" id="GO:1900376">
    <property type="term" value="P:regulation of secondary metabolite biosynthetic process"/>
    <property type="evidence" value="ECO:0007669"/>
    <property type="project" value="TreeGrafter"/>
</dbReference>